<reference evidence="1 2" key="1">
    <citation type="journal article" date="2019" name="Sci. Rep.">
        <title>Orb-weaving spider Araneus ventricosus genome elucidates the spidroin gene catalogue.</title>
        <authorList>
            <person name="Kono N."/>
            <person name="Nakamura H."/>
            <person name="Ohtoshi R."/>
            <person name="Moran D.A.P."/>
            <person name="Shinohara A."/>
            <person name="Yoshida Y."/>
            <person name="Fujiwara M."/>
            <person name="Mori M."/>
            <person name="Tomita M."/>
            <person name="Arakawa K."/>
        </authorList>
    </citation>
    <scope>NUCLEOTIDE SEQUENCE [LARGE SCALE GENOMIC DNA]</scope>
</reference>
<dbReference type="EMBL" id="BGPR01006017">
    <property type="protein sequence ID" value="GBN15380.1"/>
    <property type="molecule type" value="Genomic_DNA"/>
</dbReference>
<evidence type="ECO:0000313" key="1">
    <source>
        <dbReference type="EMBL" id="GBN15380.1"/>
    </source>
</evidence>
<comment type="caution">
    <text evidence="1">The sequence shown here is derived from an EMBL/GenBank/DDBJ whole genome shotgun (WGS) entry which is preliminary data.</text>
</comment>
<gene>
    <name evidence="1" type="ORF">AVEN_4676_1</name>
</gene>
<evidence type="ECO:0000313" key="2">
    <source>
        <dbReference type="Proteomes" id="UP000499080"/>
    </source>
</evidence>
<name>A0A4Y2LMN9_ARAVE</name>
<protein>
    <submittedName>
        <fullName evidence="1">Uncharacterized protein</fullName>
    </submittedName>
</protein>
<sequence>MIRKRKARTPATEENVLRFDAGSSSTQLSAVAQCLGLVCPNPLLLRFCQQTVVIHTMSSMLRDWSTEGVNSGRNCYLVSATDCGRSQFFLLQCCSWMSQVLPKRERPVHITPICKHLESPTYAISCSLK</sequence>
<proteinExistence type="predicted"/>
<organism evidence="1 2">
    <name type="scientific">Araneus ventricosus</name>
    <name type="common">Orbweaver spider</name>
    <name type="synonym">Epeira ventricosa</name>
    <dbReference type="NCBI Taxonomy" id="182803"/>
    <lineage>
        <taxon>Eukaryota</taxon>
        <taxon>Metazoa</taxon>
        <taxon>Ecdysozoa</taxon>
        <taxon>Arthropoda</taxon>
        <taxon>Chelicerata</taxon>
        <taxon>Arachnida</taxon>
        <taxon>Araneae</taxon>
        <taxon>Araneomorphae</taxon>
        <taxon>Entelegynae</taxon>
        <taxon>Araneoidea</taxon>
        <taxon>Araneidae</taxon>
        <taxon>Araneus</taxon>
    </lineage>
</organism>
<accession>A0A4Y2LMN9</accession>
<dbReference type="Proteomes" id="UP000499080">
    <property type="component" value="Unassembled WGS sequence"/>
</dbReference>
<dbReference type="AlphaFoldDB" id="A0A4Y2LMN9"/>
<keyword evidence="2" id="KW-1185">Reference proteome</keyword>